<dbReference type="SUPFAM" id="SSF53474">
    <property type="entry name" value="alpha/beta-Hydrolases"/>
    <property type="match status" value="1"/>
</dbReference>
<organism evidence="3 4">
    <name type="scientific">Aplysia californica</name>
    <name type="common">California sea hare</name>
    <dbReference type="NCBI Taxonomy" id="6500"/>
    <lineage>
        <taxon>Eukaryota</taxon>
        <taxon>Metazoa</taxon>
        <taxon>Spiralia</taxon>
        <taxon>Lophotrochozoa</taxon>
        <taxon>Mollusca</taxon>
        <taxon>Gastropoda</taxon>
        <taxon>Heterobranchia</taxon>
        <taxon>Euthyneura</taxon>
        <taxon>Tectipleura</taxon>
        <taxon>Aplysiida</taxon>
        <taxon>Aplysioidea</taxon>
        <taxon>Aplysiidae</taxon>
        <taxon>Aplysia</taxon>
    </lineage>
</organism>
<dbReference type="Pfam" id="PF00135">
    <property type="entry name" value="COesterase"/>
    <property type="match status" value="1"/>
</dbReference>
<evidence type="ECO:0000313" key="4">
    <source>
        <dbReference type="RefSeq" id="XP_005098856.1"/>
    </source>
</evidence>
<dbReference type="Proteomes" id="UP000694888">
    <property type="component" value="Unplaced"/>
</dbReference>
<dbReference type="InterPro" id="IPR029058">
    <property type="entry name" value="AB_hydrolase_fold"/>
</dbReference>
<feature type="domain" description="Carboxylesterase type B" evidence="2">
    <location>
        <begin position="13"/>
        <end position="115"/>
    </location>
</feature>
<sequence length="148" mass="16873">MVMELAKVVSYVPEKKHYLYQFNYRPSFSKAPQWMSALHGIEMLFLFDVRQQMFTDKGNGPPNAEDILVSQQIMERWTNFAKTGNPTSTVPNGGATWNQYRSTTPHYLQINSASQEKVLSPNEIINYYRQILDTLQGPSSTPIVPIVG</sequence>
<dbReference type="RefSeq" id="XP_005098856.1">
    <property type="nucleotide sequence ID" value="XM_005098799.1"/>
</dbReference>
<comment type="similarity">
    <text evidence="1">Belongs to the type-B carboxylesterase/lipase family.</text>
</comment>
<evidence type="ECO:0000256" key="1">
    <source>
        <dbReference type="ARBA" id="ARBA00005964"/>
    </source>
</evidence>
<gene>
    <name evidence="4" type="primary">LOC101862414</name>
</gene>
<keyword evidence="3" id="KW-1185">Reference proteome</keyword>
<proteinExistence type="inferred from homology"/>
<dbReference type="Gene3D" id="3.40.50.1820">
    <property type="entry name" value="alpha/beta hydrolase"/>
    <property type="match status" value="1"/>
</dbReference>
<name>A0ABM0JQ14_APLCA</name>
<reference evidence="4" key="1">
    <citation type="submission" date="2025-08" db="UniProtKB">
        <authorList>
            <consortium name="RefSeq"/>
        </authorList>
    </citation>
    <scope>IDENTIFICATION</scope>
</reference>
<dbReference type="PANTHER" id="PTHR43903">
    <property type="entry name" value="NEUROLIGIN"/>
    <property type="match status" value="1"/>
</dbReference>
<evidence type="ECO:0000259" key="2">
    <source>
        <dbReference type="Pfam" id="PF00135"/>
    </source>
</evidence>
<accession>A0ABM0JQ14</accession>
<dbReference type="InterPro" id="IPR002018">
    <property type="entry name" value="CarbesteraseB"/>
</dbReference>
<protein>
    <submittedName>
        <fullName evidence="4">Cholinesterase-like</fullName>
    </submittedName>
</protein>
<dbReference type="GeneID" id="101862414"/>
<evidence type="ECO:0000313" key="3">
    <source>
        <dbReference type="Proteomes" id="UP000694888"/>
    </source>
</evidence>
<dbReference type="InterPro" id="IPR051093">
    <property type="entry name" value="Neuroligin/BSAL"/>
</dbReference>